<dbReference type="InterPro" id="IPR014729">
    <property type="entry name" value="Rossmann-like_a/b/a_fold"/>
</dbReference>
<accession>A0A9D2ELC1</accession>
<dbReference type="GO" id="GO:0009055">
    <property type="term" value="F:electron transfer activity"/>
    <property type="evidence" value="ECO:0007669"/>
    <property type="project" value="InterPro"/>
</dbReference>
<evidence type="ECO:0000313" key="3">
    <source>
        <dbReference type="EMBL" id="HIZ39480.1"/>
    </source>
</evidence>
<comment type="caution">
    <text evidence="3">The sequence shown here is derived from an EMBL/GenBank/DDBJ whole genome shotgun (WGS) entry which is preliminary data.</text>
</comment>
<gene>
    <name evidence="3" type="ORF">H9968_06090</name>
</gene>
<dbReference type="InterPro" id="IPR012255">
    <property type="entry name" value="ETF_b"/>
</dbReference>
<proteinExistence type="predicted"/>
<dbReference type="PANTHER" id="PTHR21294:SF17">
    <property type="entry name" value="PROTEIN FIXA"/>
    <property type="match status" value="1"/>
</dbReference>
<dbReference type="InterPro" id="IPR033948">
    <property type="entry name" value="ETF_beta_N"/>
</dbReference>
<reference evidence="3" key="2">
    <citation type="submission" date="2021-04" db="EMBL/GenBank/DDBJ databases">
        <authorList>
            <person name="Gilroy R."/>
        </authorList>
    </citation>
    <scope>NUCLEOTIDE SEQUENCE</scope>
    <source>
        <strain evidence="3">CHK179-28034</strain>
    </source>
</reference>
<dbReference type="SUPFAM" id="SSF52402">
    <property type="entry name" value="Adenine nucleotide alpha hydrolases-like"/>
    <property type="match status" value="1"/>
</dbReference>
<evidence type="ECO:0000259" key="2">
    <source>
        <dbReference type="SMART" id="SM00893"/>
    </source>
</evidence>
<organism evidence="3 4">
    <name type="scientific">Candidatus Anaerobutyricum stercoris</name>
    <dbReference type="NCBI Taxonomy" id="2838457"/>
    <lineage>
        <taxon>Bacteria</taxon>
        <taxon>Bacillati</taxon>
        <taxon>Bacillota</taxon>
        <taxon>Clostridia</taxon>
        <taxon>Lachnospirales</taxon>
        <taxon>Lachnospiraceae</taxon>
        <taxon>Anaerobutyricum</taxon>
    </lineage>
</organism>
<dbReference type="AlphaFoldDB" id="A0A9D2ELC1"/>
<evidence type="ECO:0000256" key="1">
    <source>
        <dbReference type="ARBA" id="ARBA00042002"/>
    </source>
</evidence>
<dbReference type="PIRSF" id="PIRSF000090">
    <property type="entry name" value="Beta-ETF"/>
    <property type="match status" value="1"/>
</dbReference>
<dbReference type="CDD" id="cd01714">
    <property type="entry name" value="ETF_beta"/>
    <property type="match status" value="1"/>
</dbReference>
<dbReference type="EMBL" id="DXBR01000053">
    <property type="protein sequence ID" value="HIZ39480.1"/>
    <property type="molecule type" value="Genomic_DNA"/>
</dbReference>
<dbReference type="Pfam" id="PF01012">
    <property type="entry name" value="ETF"/>
    <property type="match status" value="1"/>
</dbReference>
<evidence type="ECO:0000313" key="4">
    <source>
        <dbReference type="Proteomes" id="UP000824049"/>
    </source>
</evidence>
<name>A0A9D2ELC1_9FIRM</name>
<sequence>MNIIVCIKQVPDTNEVKINQETGTLIREGVESIINPDDKNALEAALCLKEQTGGNVVLLSMGPPQAKAALKEGLAMGADEAWLLSDRAFGGSDTWATATILAAAIEKIGNYDLIMCGRQAIDGDTAQVGPEIAEFLGIPQITYAKEIAVEGEKLRVTRLTENADYVMTVQTPCLLTAIKELNEPRFPTVSRIFAVYDGEEDPTHVLTFDDITVDPTQIGLKGSPTNVLRSFVPVKEKKTELIEGISEKEKAAVLTEKLIALNLF</sequence>
<dbReference type="Gene3D" id="3.40.50.620">
    <property type="entry name" value="HUPs"/>
    <property type="match status" value="1"/>
</dbReference>
<dbReference type="InterPro" id="IPR014730">
    <property type="entry name" value="ETF_a/b_N"/>
</dbReference>
<dbReference type="SMART" id="SM00893">
    <property type="entry name" value="ETF"/>
    <property type="match status" value="1"/>
</dbReference>
<reference evidence="3" key="1">
    <citation type="journal article" date="2021" name="PeerJ">
        <title>Extensive microbial diversity within the chicken gut microbiome revealed by metagenomics and culture.</title>
        <authorList>
            <person name="Gilroy R."/>
            <person name="Ravi A."/>
            <person name="Getino M."/>
            <person name="Pursley I."/>
            <person name="Horton D.L."/>
            <person name="Alikhan N.F."/>
            <person name="Baker D."/>
            <person name="Gharbi K."/>
            <person name="Hall N."/>
            <person name="Watson M."/>
            <person name="Adriaenssens E.M."/>
            <person name="Foster-Nyarko E."/>
            <person name="Jarju S."/>
            <person name="Secka A."/>
            <person name="Antonio M."/>
            <person name="Oren A."/>
            <person name="Chaudhuri R.R."/>
            <person name="La Ragione R."/>
            <person name="Hildebrand F."/>
            <person name="Pallen M.J."/>
        </authorList>
    </citation>
    <scope>NUCLEOTIDE SEQUENCE</scope>
    <source>
        <strain evidence="3">CHK179-28034</strain>
    </source>
</reference>
<dbReference type="PANTHER" id="PTHR21294">
    <property type="entry name" value="ELECTRON TRANSFER FLAVOPROTEIN BETA-SUBUNIT"/>
    <property type="match status" value="1"/>
</dbReference>
<dbReference type="Proteomes" id="UP000824049">
    <property type="component" value="Unassembled WGS sequence"/>
</dbReference>
<feature type="domain" description="Electron transfer flavoprotein alpha/beta-subunit N-terminal" evidence="2">
    <location>
        <begin position="22"/>
        <end position="215"/>
    </location>
</feature>
<protein>
    <recommendedName>
        <fullName evidence="1">Electron transfer flavoprotein small subunit</fullName>
    </recommendedName>
</protein>